<accession>A0A6S6SNV3</accession>
<name>A0A6S6SNV3_9BACT</name>
<reference evidence="3" key="1">
    <citation type="submission" date="2020-01" db="EMBL/GenBank/DDBJ databases">
        <authorList>
            <person name="Meier V. D."/>
            <person name="Meier V D."/>
        </authorList>
    </citation>
    <scope>NUCLEOTIDE SEQUENCE</scope>
    <source>
        <strain evidence="3">HLG_WM_MAG_05</strain>
    </source>
</reference>
<evidence type="ECO:0000259" key="2">
    <source>
        <dbReference type="Pfam" id="PF13660"/>
    </source>
</evidence>
<dbReference type="InterPro" id="IPR039760">
    <property type="entry name" value="MOFRL_protein"/>
</dbReference>
<feature type="domain" description="MOFRL-associated" evidence="2">
    <location>
        <begin position="1"/>
        <end position="148"/>
    </location>
</feature>
<protein>
    <submittedName>
        <fullName evidence="3">D-glycerate 2-kinase (EC)</fullName>
        <ecNumber evidence="3">2.7.1.-</ecNumber>
    </submittedName>
</protein>
<feature type="domain" description="MOFRL" evidence="1">
    <location>
        <begin position="212"/>
        <end position="316"/>
    </location>
</feature>
<dbReference type="EC" id="2.7.1.-" evidence="3"/>
<dbReference type="SUPFAM" id="SSF82544">
    <property type="entry name" value="GckA/TtuD-like"/>
    <property type="match status" value="1"/>
</dbReference>
<evidence type="ECO:0000313" key="3">
    <source>
        <dbReference type="EMBL" id="CAA6804328.1"/>
    </source>
</evidence>
<dbReference type="GO" id="GO:0008887">
    <property type="term" value="F:glycerate kinase activity"/>
    <property type="evidence" value="ECO:0007669"/>
    <property type="project" value="InterPro"/>
</dbReference>
<dbReference type="AlphaFoldDB" id="A0A6S6SNV3"/>
<dbReference type="InterPro" id="IPR037035">
    <property type="entry name" value="GK-like_C_sf"/>
</dbReference>
<dbReference type="PANTHER" id="PTHR12227">
    <property type="entry name" value="GLYCERATE KINASE"/>
    <property type="match status" value="1"/>
</dbReference>
<keyword evidence="3" id="KW-0418">Kinase</keyword>
<dbReference type="Pfam" id="PF05161">
    <property type="entry name" value="MOFRL"/>
    <property type="match status" value="1"/>
</dbReference>
<organism evidence="3">
    <name type="scientific">uncultured Sulfurovum sp</name>
    <dbReference type="NCBI Taxonomy" id="269237"/>
    <lineage>
        <taxon>Bacteria</taxon>
        <taxon>Pseudomonadati</taxon>
        <taxon>Campylobacterota</taxon>
        <taxon>Epsilonproteobacteria</taxon>
        <taxon>Campylobacterales</taxon>
        <taxon>Sulfurovaceae</taxon>
        <taxon>Sulfurovum</taxon>
        <taxon>environmental samples</taxon>
    </lineage>
</organism>
<sequence length="323" mass="35651">MAKVCEEVLGEHLDTGVAISHQKGSLEKVKHYRSTHPLVSKKSLKVTQKLIRHMETLEEDDFFIFCLSGGASAMIEKPVYGLSLEDFEKVSVALLGSGIDIKALNSVRKAISEVKGGKLAKHTKARGVVLVLSDVIGDDLKTIGSAPMRNGQIPHYVIANNRMALEKAKKFMAKEVDRVKIVTTTLNKPSKKATKYLVKEIQKYDKKYDSFVLLFGGETTTKVKGSGQGGRNQELALRLLLEEVVSKNISMLIAGSDGIDGNSPATGAFLEFDMYKEVKKQGLNPREYLKNSDSYGFFKQLGYDFTIGTTGTNVMDFMMVLKK</sequence>
<gene>
    <name evidence="3" type="ORF">HELGO_WM11834</name>
</gene>
<proteinExistence type="predicted"/>
<dbReference type="InterPro" id="IPR007835">
    <property type="entry name" value="MOFRL"/>
</dbReference>
<dbReference type="EMBL" id="CACVAU010000014">
    <property type="protein sequence ID" value="CAA6804328.1"/>
    <property type="molecule type" value="Genomic_DNA"/>
</dbReference>
<dbReference type="GO" id="GO:0005737">
    <property type="term" value="C:cytoplasm"/>
    <property type="evidence" value="ECO:0007669"/>
    <property type="project" value="TreeGrafter"/>
</dbReference>
<dbReference type="InterPro" id="IPR025286">
    <property type="entry name" value="MOFRL_assoc_dom"/>
</dbReference>
<dbReference type="PANTHER" id="PTHR12227:SF0">
    <property type="entry name" value="GLYCERATE KINASE"/>
    <property type="match status" value="1"/>
</dbReference>
<evidence type="ECO:0000259" key="1">
    <source>
        <dbReference type="Pfam" id="PF05161"/>
    </source>
</evidence>
<dbReference type="Gene3D" id="3.40.1480.10">
    <property type="entry name" value="MOFRL domain"/>
    <property type="match status" value="1"/>
</dbReference>
<dbReference type="Pfam" id="PF13660">
    <property type="entry name" value="DUF4147"/>
    <property type="match status" value="1"/>
</dbReference>
<keyword evidence="3" id="KW-0808">Transferase</keyword>